<proteinExistence type="predicted"/>
<gene>
    <name evidence="2" type="ORF">SAMN04487766_107129</name>
</gene>
<name>A0A1G9WGI4_9ACTO</name>
<dbReference type="Pfam" id="PF24686">
    <property type="entry name" value="FLQE3_permease"/>
    <property type="match status" value="1"/>
</dbReference>
<evidence type="ECO:0000256" key="1">
    <source>
        <dbReference type="SAM" id="Phobius"/>
    </source>
</evidence>
<protein>
    <submittedName>
        <fullName evidence="2">Fluoroquinolone transport system permease protein</fullName>
    </submittedName>
</protein>
<feature type="transmembrane region" description="Helical" evidence="1">
    <location>
        <begin position="201"/>
        <end position="222"/>
    </location>
</feature>
<sequence>MRHAVRRTAATLLLDLRRQAVGGYWLVAVLVGAVAAGMVRGSGVEPTRWWPILLLGELTVTCFYFAAVQVLAERGEGVLTARALTPTREEEYLAALMLSLGVLAVVESAVLVLVTGDAPRHWPALIAGVLVLAAFEVLYGVIVVAGYDTVAAFLLPSGLWTAVFIVPVLPLVGLGGGWWLWLHPLQPAVILVEVAFDRATGALAAPAVVVGALWAAVGMVAARRRLHAMSIEAGEKS</sequence>
<feature type="transmembrane region" description="Helical" evidence="1">
    <location>
        <begin position="122"/>
        <end position="147"/>
    </location>
</feature>
<reference evidence="2 3" key="1">
    <citation type="submission" date="2016-10" db="EMBL/GenBank/DDBJ databases">
        <authorList>
            <person name="de Groot N.N."/>
        </authorList>
    </citation>
    <scope>NUCLEOTIDE SEQUENCE [LARGE SCALE GENOMIC DNA]</scope>
    <source>
        <strain evidence="2 3">KPR-7B</strain>
    </source>
</reference>
<feature type="transmembrane region" description="Helical" evidence="1">
    <location>
        <begin position="21"/>
        <end position="43"/>
    </location>
</feature>
<keyword evidence="1" id="KW-0472">Membrane</keyword>
<dbReference type="InterPro" id="IPR056926">
    <property type="entry name" value="FLQE3_permease"/>
</dbReference>
<dbReference type="EMBL" id="FNHU01000007">
    <property type="protein sequence ID" value="SDM83590.1"/>
    <property type="molecule type" value="Genomic_DNA"/>
</dbReference>
<evidence type="ECO:0000313" key="3">
    <source>
        <dbReference type="Proteomes" id="UP000199671"/>
    </source>
</evidence>
<keyword evidence="1" id="KW-0812">Transmembrane</keyword>
<dbReference type="OrthoDB" id="3258131at2"/>
<feature type="transmembrane region" description="Helical" evidence="1">
    <location>
        <begin position="92"/>
        <end position="116"/>
    </location>
</feature>
<accession>A0A1G9WGI4</accession>
<evidence type="ECO:0000313" key="2">
    <source>
        <dbReference type="EMBL" id="SDM83590.1"/>
    </source>
</evidence>
<feature type="transmembrane region" description="Helical" evidence="1">
    <location>
        <begin position="159"/>
        <end position="181"/>
    </location>
</feature>
<feature type="transmembrane region" description="Helical" evidence="1">
    <location>
        <begin position="49"/>
        <end position="72"/>
    </location>
</feature>
<organism evidence="2 3">
    <name type="scientific">Actinomyces ruminicola</name>
    <dbReference type="NCBI Taxonomy" id="332524"/>
    <lineage>
        <taxon>Bacteria</taxon>
        <taxon>Bacillati</taxon>
        <taxon>Actinomycetota</taxon>
        <taxon>Actinomycetes</taxon>
        <taxon>Actinomycetales</taxon>
        <taxon>Actinomycetaceae</taxon>
        <taxon>Actinomyces</taxon>
    </lineage>
</organism>
<dbReference type="Proteomes" id="UP000199671">
    <property type="component" value="Unassembled WGS sequence"/>
</dbReference>
<keyword evidence="1" id="KW-1133">Transmembrane helix</keyword>
<dbReference type="AlphaFoldDB" id="A0A1G9WGI4"/>
<dbReference type="RefSeq" id="WP_092610355.1">
    <property type="nucleotide sequence ID" value="NZ_FNHU01000007.1"/>
</dbReference>